<dbReference type="AlphaFoldDB" id="A0A4V3XFL2"/>
<dbReference type="Gene3D" id="1.10.3560.10">
    <property type="entry name" value="yst0336 like domain"/>
    <property type="match status" value="2"/>
</dbReference>
<evidence type="ECO:0000256" key="2">
    <source>
        <dbReference type="SAM" id="SignalP"/>
    </source>
</evidence>
<dbReference type="Pfam" id="PF04669">
    <property type="entry name" value="PBDC1"/>
    <property type="match status" value="2"/>
</dbReference>
<evidence type="ECO:0000256" key="1">
    <source>
        <dbReference type="SAM" id="Coils"/>
    </source>
</evidence>
<organism evidence="4 5">
    <name type="scientific">Bondarzewia mesenterica</name>
    <dbReference type="NCBI Taxonomy" id="1095465"/>
    <lineage>
        <taxon>Eukaryota</taxon>
        <taxon>Fungi</taxon>
        <taxon>Dikarya</taxon>
        <taxon>Basidiomycota</taxon>
        <taxon>Agaricomycotina</taxon>
        <taxon>Agaricomycetes</taxon>
        <taxon>Russulales</taxon>
        <taxon>Bondarzewiaceae</taxon>
        <taxon>Bondarzewia</taxon>
    </lineage>
</organism>
<comment type="caution">
    <text evidence="4">The sequence shown here is derived from an EMBL/GenBank/DDBJ whole genome shotgun (WGS) entry which is preliminary data.</text>
</comment>
<protein>
    <recommendedName>
        <fullName evidence="3">Polysaccharide biosynthesis domain-containing protein</fullName>
    </recommendedName>
</protein>
<dbReference type="OrthoDB" id="3178264at2759"/>
<evidence type="ECO:0000313" key="5">
    <source>
        <dbReference type="Proteomes" id="UP000310158"/>
    </source>
</evidence>
<sequence length="295" mass="31731">MAFSLRFAIMLFTTVFAYVAVFVNAAPLTSRQIGNLQCNIDRLAIVGKLGQTQSSLTDLAGALNGTSDATNVQAVQTSVSGAQGAIGVIAKALLTGQTAPAEARDQVAGNLTAATTTLDAINRHVTDPTASALLGTVQSQLQGAVTAGKGVVSNCNSSLPLVRLLIFNPAMATKFDPNNAQNLVEVEKQLDDEIFEHTLKTFPELAEKHEMITVLDEDWMKSQDGKERWRNFIKDESNTIFVTRIQFYAIEICRNKLGLNDKAHEIAKEEARIQQEKTEKAKAKAAAAAAKKGGK</sequence>
<accession>A0A4V3XFL2</accession>
<feature type="coiled-coil region" evidence="1">
    <location>
        <begin position="259"/>
        <end position="286"/>
    </location>
</feature>
<keyword evidence="5" id="KW-1185">Reference proteome</keyword>
<dbReference type="Proteomes" id="UP000310158">
    <property type="component" value="Unassembled WGS sequence"/>
</dbReference>
<feature type="domain" description="Polysaccharide biosynthesis" evidence="3">
    <location>
        <begin position="189"/>
        <end position="234"/>
    </location>
</feature>
<feature type="signal peptide" evidence="2">
    <location>
        <begin position="1"/>
        <end position="25"/>
    </location>
</feature>
<proteinExistence type="predicted"/>
<gene>
    <name evidence="4" type="ORF">EW146_g2908</name>
</gene>
<keyword evidence="2" id="KW-0732">Signal</keyword>
<feature type="domain" description="Polysaccharide biosynthesis" evidence="3">
    <location>
        <begin position="236"/>
        <end position="264"/>
    </location>
</feature>
<evidence type="ECO:0000313" key="4">
    <source>
        <dbReference type="EMBL" id="THH17983.1"/>
    </source>
</evidence>
<dbReference type="InterPro" id="IPR023139">
    <property type="entry name" value="PBDC1-like_dom_sf"/>
</dbReference>
<name>A0A4V3XFL2_9AGAM</name>
<feature type="chain" id="PRO_5020495097" description="Polysaccharide biosynthesis domain-containing protein" evidence="2">
    <location>
        <begin position="26"/>
        <end position="295"/>
    </location>
</feature>
<dbReference type="InterPro" id="IPR021148">
    <property type="entry name" value="Polysacc_synth_dom"/>
</dbReference>
<dbReference type="EMBL" id="SGPL01000090">
    <property type="protein sequence ID" value="THH17983.1"/>
    <property type="molecule type" value="Genomic_DNA"/>
</dbReference>
<keyword evidence="1" id="KW-0175">Coiled coil</keyword>
<reference evidence="4 5" key="1">
    <citation type="submission" date="2019-02" db="EMBL/GenBank/DDBJ databases">
        <title>Genome sequencing of the rare red list fungi Bondarzewia mesenterica.</title>
        <authorList>
            <person name="Buettner E."/>
            <person name="Kellner H."/>
        </authorList>
    </citation>
    <scope>NUCLEOTIDE SEQUENCE [LARGE SCALE GENOMIC DNA]</scope>
    <source>
        <strain evidence="4 5">DSM 108281</strain>
    </source>
</reference>
<evidence type="ECO:0000259" key="3">
    <source>
        <dbReference type="Pfam" id="PF04669"/>
    </source>
</evidence>